<evidence type="ECO:0000313" key="6">
    <source>
        <dbReference type="EMBL" id="PIR43968.1"/>
    </source>
</evidence>
<accession>A0A2H0RBT2</accession>
<sequence>MNNKKELFLEEAILDDMSQSLDALEVPLSRSIFHAISLFVILIGVIVFGRVAFLGFNDGNFYKNRALINISDVNIISAERGIFYDRYGKQLVKNIPTFHATLKLSDFFKKSENDKNIEVDSLENILNITQGQIKQSINEINLEKESSLVIARDLTIEQIAKIKNINFNDVDIENDFSRKYEEPGGFSHILGYVGVASREDLDNNSKLSFNDLVGKSGLEYFYNNKLTGKNGGIINYRNSKNESIGQNSIIDSIAGNDLYLTIDADLQSYFYKRLKSQIENMNSAGGVGIIINPQNGEVLSLISLPSFDNNKITSIDVTDSIRRPLFNRAVSGLYSPGSTIKPLVATAMLMEKTVSPLKEILSIGYILIPNPYHPESPSKFVDWKAQGWVNMYSALAKSSNVYFYEVGGGYQDVQGLGINRLREYWEKFGLKEKTNIDLPSEKSGFLPDSTEKEKRTGIPWRIGDTYNVSIGQGDIMITPIELINYICSIATGGKFYQPHIVQKVMSDKNNVVTEFKPVVIRDNTYMADALIEVEKGMIDVTQKPYGTAVTLKDLPFITAAKTGSAQVEFNTKTNAFFVGYGPVKGDPEKQIAILVLIENAKEGNLNAVPVAKDVLRWYYDNRIANKH</sequence>
<dbReference type="InterPro" id="IPR012338">
    <property type="entry name" value="Beta-lactam/transpept-like"/>
</dbReference>
<gene>
    <name evidence="6" type="ORF">COV23_02455</name>
</gene>
<evidence type="ECO:0000259" key="5">
    <source>
        <dbReference type="Pfam" id="PF03717"/>
    </source>
</evidence>
<dbReference type="InterPro" id="IPR036138">
    <property type="entry name" value="PBP_dimer_sf"/>
</dbReference>
<dbReference type="GO" id="GO:0005886">
    <property type="term" value="C:plasma membrane"/>
    <property type="evidence" value="ECO:0007669"/>
    <property type="project" value="TreeGrafter"/>
</dbReference>
<evidence type="ECO:0000256" key="2">
    <source>
        <dbReference type="ARBA" id="ARBA00023136"/>
    </source>
</evidence>
<dbReference type="EMBL" id="PCXV01000041">
    <property type="protein sequence ID" value="PIR43968.1"/>
    <property type="molecule type" value="Genomic_DNA"/>
</dbReference>
<dbReference type="GO" id="GO:0008658">
    <property type="term" value="F:penicillin binding"/>
    <property type="evidence" value="ECO:0007669"/>
    <property type="project" value="InterPro"/>
</dbReference>
<dbReference type="Gene3D" id="3.90.1310.10">
    <property type="entry name" value="Penicillin-binding protein 2a (Domain 2)"/>
    <property type="match status" value="1"/>
</dbReference>
<keyword evidence="2 3" id="KW-0472">Membrane</keyword>
<keyword evidence="3" id="KW-1133">Transmembrane helix</keyword>
<dbReference type="InterPro" id="IPR050515">
    <property type="entry name" value="Beta-lactam/transpept"/>
</dbReference>
<dbReference type="PANTHER" id="PTHR30627">
    <property type="entry name" value="PEPTIDOGLYCAN D,D-TRANSPEPTIDASE"/>
    <property type="match status" value="1"/>
</dbReference>
<organism evidence="6 7">
    <name type="scientific">Candidatus Wolfebacteria bacterium CG10_big_fil_rev_8_21_14_0_10_31_9</name>
    <dbReference type="NCBI Taxonomy" id="1975070"/>
    <lineage>
        <taxon>Bacteria</taxon>
        <taxon>Candidatus Wolfeibacteriota</taxon>
    </lineage>
</organism>
<evidence type="ECO:0000256" key="1">
    <source>
        <dbReference type="ARBA" id="ARBA00004370"/>
    </source>
</evidence>
<evidence type="ECO:0000259" key="4">
    <source>
        <dbReference type="Pfam" id="PF00905"/>
    </source>
</evidence>
<dbReference type="Gene3D" id="3.40.710.10">
    <property type="entry name" value="DD-peptidase/beta-lactamase superfamily"/>
    <property type="match status" value="1"/>
</dbReference>
<keyword evidence="3" id="KW-0812">Transmembrane</keyword>
<dbReference type="InterPro" id="IPR001460">
    <property type="entry name" value="PCN-bd_Tpept"/>
</dbReference>
<feature type="transmembrane region" description="Helical" evidence="3">
    <location>
        <begin position="32"/>
        <end position="56"/>
    </location>
</feature>
<evidence type="ECO:0008006" key="8">
    <source>
        <dbReference type="Google" id="ProtNLM"/>
    </source>
</evidence>
<name>A0A2H0RBT2_9BACT</name>
<evidence type="ECO:0000313" key="7">
    <source>
        <dbReference type="Proteomes" id="UP000231602"/>
    </source>
</evidence>
<proteinExistence type="predicted"/>
<feature type="domain" description="Penicillin-binding protein dimerisation" evidence="5">
    <location>
        <begin position="76"/>
        <end position="245"/>
    </location>
</feature>
<protein>
    <recommendedName>
        <fullName evidence="8">Penicillin-binding protein 2</fullName>
    </recommendedName>
</protein>
<dbReference type="InterPro" id="IPR005311">
    <property type="entry name" value="PBP_dimer"/>
</dbReference>
<dbReference type="Proteomes" id="UP000231602">
    <property type="component" value="Unassembled WGS sequence"/>
</dbReference>
<dbReference type="Pfam" id="PF03717">
    <property type="entry name" value="PBP_dimer"/>
    <property type="match status" value="1"/>
</dbReference>
<reference evidence="6 7" key="1">
    <citation type="submission" date="2017-09" db="EMBL/GenBank/DDBJ databases">
        <title>Depth-based differentiation of microbial function through sediment-hosted aquifers and enrichment of novel symbionts in the deep terrestrial subsurface.</title>
        <authorList>
            <person name="Probst A.J."/>
            <person name="Ladd B."/>
            <person name="Jarett J.K."/>
            <person name="Geller-Mcgrath D.E."/>
            <person name="Sieber C.M."/>
            <person name="Emerson J.B."/>
            <person name="Anantharaman K."/>
            <person name="Thomas B.C."/>
            <person name="Malmstrom R."/>
            <person name="Stieglmeier M."/>
            <person name="Klingl A."/>
            <person name="Woyke T."/>
            <person name="Ryan C.M."/>
            <person name="Banfield J.F."/>
        </authorList>
    </citation>
    <scope>NUCLEOTIDE SEQUENCE [LARGE SCALE GENOMIC DNA]</scope>
    <source>
        <strain evidence="6">CG10_big_fil_rev_8_21_14_0_10_31_9</strain>
    </source>
</reference>
<dbReference type="SUPFAM" id="SSF56601">
    <property type="entry name" value="beta-lactamase/transpeptidase-like"/>
    <property type="match status" value="1"/>
</dbReference>
<dbReference type="SUPFAM" id="SSF56519">
    <property type="entry name" value="Penicillin binding protein dimerisation domain"/>
    <property type="match status" value="1"/>
</dbReference>
<dbReference type="AlphaFoldDB" id="A0A2H0RBT2"/>
<evidence type="ECO:0000256" key="3">
    <source>
        <dbReference type="SAM" id="Phobius"/>
    </source>
</evidence>
<comment type="caution">
    <text evidence="6">The sequence shown here is derived from an EMBL/GenBank/DDBJ whole genome shotgun (WGS) entry which is preliminary data.</text>
</comment>
<dbReference type="GO" id="GO:0071555">
    <property type="term" value="P:cell wall organization"/>
    <property type="evidence" value="ECO:0007669"/>
    <property type="project" value="TreeGrafter"/>
</dbReference>
<comment type="subcellular location">
    <subcellularLocation>
        <location evidence="1">Membrane</location>
    </subcellularLocation>
</comment>
<feature type="domain" description="Penicillin-binding protein transpeptidase" evidence="4">
    <location>
        <begin position="288"/>
        <end position="615"/>
    </location>
</feature>
<dbReference type="Pfam" id="PF00905">
    <property type="entry name" value="Transpeptidase"/>
    <property type="match status" value="1"/>
</dbReference>